<dbReference type="Proteomes" id="UP000688137">
    <property type="component" value="Unassembled WGS sequence"/>
</dbReference>
<dbReference type="InterPro" id="IPR013087">
    <property type="entry name" value="Znf_C2H2_type"/>
</dbReference>
<keyword evidence="1" id="KW-0862">Zinc</keyword>
<dbReference type="EMBL" id="CAJJDM010000053">
    <property type="protein sequence ID" value="CAD8074607.1"/>
    <property type="molecule type" value="Genomic_DNA"/>
</dbReference>
<evidence type="ECO:0000313" key="3">
    <source>
        <dbReference type="EMBL" id="CAD8074607.1"/>
    </source>
</evidence>
<keyword evidence="1" id="KW-0863">Zinc-finger</keyword>
<keyword evidence="4" id="KW-1185">Reference proteome</keyword>
<evidence type="ECO:0000313" key="4">
    <source>
        <dbReference type="Proteomes" id="UP000688137"/>
    </source>
</evidence>
<proteinExistence type="predicted"/>
<comment type="caution">
    <text evidence="3">The sequence shown here is derived from an EMBL/GenBank/DDBJ whole genome shotgun (WGS) entry which is preliminary data.</text>
</comment>
<feature type="domain" description="C2H2-type" evidence="2">
    <location>
        <begin position="81"/>
        <end position="109"/>
    </location>
</feature>
<keyword evidence="1" id="KW-0479">Metal-binding</keyword>
<dbReference type="AlphaFoldDB" id="A0A8S1M3P8"/>
<accession>A0A8S1M3P8</accession>
<gene>
    <name evidence="3" type="ORF">PPRIM_AZ9-3.1.T0530060</name>
</gene>
<evidence type="ECO:0000256" key="1">
    <source>
        <dbReference type="PROSITE-ProRule" id="PRU00042"/>
    </source>
</evidence>
<dbReference type="PROSITE" id="PS00028">
    <property type="entry name" value="ZINC_FINGER_C2H2_1"/>
    <property type="match status" value="1"/>
</dbReference>
<organism evidence="3 4">
    <name type="scientific">Paramecium primaurelia</name>
    <dbReference type="NCBI Taxonomy" id="5886"/>
    <lineage>
        <taxon>Eukaryota</taxon>
        <taxon>Sar</taxon>
        <taxon>Alveolata</taxon>
        <taxon>Ciliophora</taxon>
        <taxon>Intramacronucleata</taxon>
        <taxon>Oligohymenophorea</taxon>
        <taxon>Peniculida</taxon>
        <taxon>Parameciidae</taxon>
        <taxon>Paramecium</taxon>
    </lineage>
</organism>
<name>A0A8S1M3P8_PARPR</name>
<reference evidence="3" key="1">
    <citation type="submission" date="2021-01" db="EMBL/GenBank/DDBJ databases">
        <authorList>
            <consortium name="Genoscope - CEA"/>
            <person name="William W."/>
        </authorList>
    </citation>
    <scope>NUCLEOTIDE SEQUENCE</scope>
</reference>
<protein>
    <recommendedName>
        <fullName evidence="2">C2H2-type domain-containing protein</fullName>
    </recommendedName>
</protein>
<sequence length="126" mass="14706">MEIESEDVNSLQISDLTLKERVNQNKTMQSVLDGENIFDYLNLSDSPQERASSCEMFQDTNKITTKKDNFIIIKKNDLKQYQCGYCQRLFPYSCSLGGHIQKLHKIEKNQKASLPSIKLRKRPIRY</sequence>
<dbReference type="GO" id="GO:0008270">
    <property type="term" value="F:zinc ion binding"/>
    <property type="evidence" value="ECO:0007669"/>
    <property type="project" value="UniProtKB-KW"/>
</dbReference>
<evidence type="ECO:0000259" key="2">
    <source>
        <dbReference type="PROSITE" id="PS50157"/>
    </source>
</evidence>
<dbReference type="PROSITE" id="PS50157">
    <property type="entry name" value="ZINC_FINGER_C2H2_2"/>
    <property type="match status" value="1"/>
</dbReference>
<dbReference type="OMA" id="MEIECED"/>